<evidence type="ECO:0000313" key="5">
    <source>
        <dbReference type="Proteomes" id="UP000695022"/>
    </source>
</evidence>
<keyword evidence="1 2" id="KW-0694">RNA-binding</keyword>
<dbReference type="Gene3D" id="3.30.70.330">
    <property type="match status" value="2"/>
</dbReference>
<gene>
    <name evidence="6" type="primary">LOC106815610</name>
</gene>
<feature type="compositionally biased region" description="Low complexity" evidence="3">
    <location>
        <begin position="330"/>
        <end position="344"/>
    </location>
</feature>
<sequence>MPAERDYEHERDREKEQFRKLFIGGISYETTEESMKAHFEQWGEIVDCVVMRDAATKRSRGFGFITYKQASQLDEAQQNRPHIIDGKEVEPKRAVPREESSKPESQMTVKKIFVGGIKDDTEESHLKEYFMQYGNVTSVDIITEKGTDRKRGFAFISFDDYDPVDKIVLLRHHTINGHHSEVKKAVSKQEMASAMERGGGSRGQGRGGRFSNRGDGDNWGGGGGGGGGGGYSNQGGGYGNQGGGNFGGGGYGNQGGNFGGGYGNQGGYSGGMGGNMGGGNFGGGGGANFGGNSSGWNQNQGGGGNWGNNSGGGFGNDYGSGGYGGGSMKGGSYSQRGSGPYNSGYGSGGGGGGGGNYSGGSYSRR</sequence>
<protein>
    <submittedName>
        <fullName evidence="6">Heterogeneous nuclear ribonucleoprotein A2 homolog 1-like</fullName>
    </submittedName>
</protein>
<dbReference type="RefSeq" id="XP_014675580.1">
    <property type="nucleotide sequence ID" value="XM_014820094.1"/>
</dbReference>
<feature type="domain" description="RRM" evidence="4">
    <location>
        <begin position="19"/>
        <end position="102"/>
    </location>
</feature>
<feature type="region of interest" description="Disordered" evidence="3">
    <location>
        <begin position="180"/>
        <end position="227"/>
    </location>
</feature>
<feature type="compositionally biased region" description="Basic and acidic residues" evidence="3">
    <location>
        <begin position="82"/>
        <end position="102"/>
    </location>
</feature>
<evidence type="ECO:0000256" key="1">
    <source>
        <dbReference type="ARBA" id="ARBA00022884"/>
    </source>
</evidence>
<feature type="compositionally biased region" description="Gly residues" evidence="3">
    <location>
        <begin position="197"/>
        <end position="208"/>
    </location>
</feature>
<evidence type="ECO:0000313" key="6">
    <source>
        <dbReference type="RefSeq" id="XP_014675580.1"/>
    </source>
</evidence>
<name>A0ABM1ETQ9_PRICU</name>
<dbReference type="PANTHER" id="PTHR48026">
    <property type="entry name" value="HOMOLOGOUS TO DROSOPHILA SQD (SQUID) PROTEIN"/>
    <property type="match status" value="1"/>
</dbReference>
<dbReference type="Pfam" id="PF00076">
    <property type="entry name" value="RRM_1"/>
    <property type="match status" value="2"/>
</dbReference>
<dbReference type="InterPro" id="IPR012677">
    <property type="entry name" value="Nucleotide-bd_a/b_plait_sf"/>
</dbReference>
<dbReference type="InterPro" id="IPR035979">
    <property type="entry name" value="RBD_domain_sf"/>
</dbReference>
<dbReference type="Proteomes" id="UP000695022">
    <property type="component" value="Unplaced"/>
</dbReference>
<evidence type="ECO:0000259" key="4">
    <source>
        <dbReference type="PROSITE" id="PS50102"/>
    </source>
</evidence>
<dbReference type="CDD" id="cd12328">
    <property type="entry name" value="RRM2_hnRNPA_like"/>
    <property type="match status" value="1"/>
</dbReference>
<feature type="domain" description="RRM" evidence="4">
    <location>
        <begin position="110"/>
        <end position="187"/>
    </location>
</feature>
<feature type="region of interest" description="Disordered" evidence="3">
    <location>
        <begin position="325"/>
        <end position="365"/>
    </location>
</feature>
<organism evidence="5 6">
    <name type="scientific">Priapulus caudatus</name>
    <name type="common">Priapulid worm</name>
    <dbReference type="NCBI Taxonomy" id="37621"/>
    <lineage>
        <taxon>Eukaryota</taxon>
        <taxon>Metazoa</taxon>
        <taxon>Ecdysozoa</taxon>
        <taxon>Scalidophora</taxon>
        <taxon>Priapulida</taxon>
        <taxon>Priapulimorpha</taxon>
        <taxon>Priapulimorphida</taxon>
        <taxon>Priapulidae</taxon>
        <taxon>Priapulus</taxon>
    </lineage>
</organism>
<keyword evidence="5" id="KW-1185">Reference proteome</keyword>
<dbReference type="SMART" id="SM00360">
    <property type="entry name" value="RRM"/>
    <property type="match status" value="2"/>
</dbReference>
<feature type="compositionally biased region" description="Gly residues" evidence="3">
    <location>
        <begin position="345"/>
        <end position="358"/>
    </location>
</feature>
<proteinExistence type="predicted"/>
<dbReference type="InterPro" id="IPR000504">
    <property type="entry name" value="RRM_dom"/>
</dbReference>
<reference evidence="6" key="1">
    <citation type="submission" date="2025-08" db="UniProtKB">
        <authorList>
            <consortium name="RefSeq"/>
        </authorList>
    </citation>
    <scope>IDENTIFICATION</scope>
</reference>
<dbReference type="SUPFAM" id="SSF54928">
    <property type="entry name" value="RNA-binding domain, RBD"/>
    <property type="match status" value="2"/>
</dbReference>
<dbReference type="PANTHER" id="PTHR48026:SF14">
    <property type="entry name" value="HETEROGENEOUS NUCLEAR RIBONUCLEOPROTEIN A1"/>
    <property type="match status" value="1"/>
</dbReference>
<feature type="region of interest" description="Disordered" evidence="3">
    <location>
        <begin position="81"/>
        <end position="106"/>
    </location>
</feature>
<dbReference type="GeneID" id="106815610"/>
<dbReference type="CDD" id="cd12578">
    <property type="entry name" value="RRM1_hnRNPA_like"/>
    <property type="match status" value="1"/>
</dbReference>
<dbReference type="PROSITE" id="PS50102">
    <property type="entry name" value="RRM"/>
    <property type="match status" value="2"/>
</dbReference>
<feature type="compositionally biased region" description="Gly residues" evidence="3">
    <location>
        <begin position="217"/>
        <end position="227"/>
    </location>
</feature>
<evidence type="ECO:0000256" key="3">
    <source>
        <dbReference type="SAM" id="MobiDB-lite"/>
    </source>
</evidence>
<accession>A0ABM1ETQ9</accession>
<evidence type="ECO:0000256" key="2">
    <source>
        <dbReference type="PROSITE-ProRule" id="PRU00176"/>
    </source>
</evidence>